<evidence type="ECO:0000256" key="13">
    <source>
        <dbReference type="ARBA" id="ARBA00022975"/>
    </source>
</evidence>
<sequence>MPKRTDIQSIMIIGAGPIVIGQACEFDYSGAQACKALKEEGYRVILVNSNPATIMTDPGLADATYIEPITPEIVAKIIEKERPDALLPTMGGQTGLNTSLALEEMGVLDKYNVEMIGAKREAIEMAEDRKLFREAMDRLGIENPKATICTAPMKNGKKDLAAGVAIALEALEEVGLPAIIRPAFTMGGTGGGVAYNRDDYEAICRSGMDASPMGQILIDESLLGWKEFEMEVVRDTADNAIIVCSIENVDPMGVHTGDSITVAPALTLTDKEYQIMRNHSIAVLREIGVETGGSNVQWAVNPVDGRMVVIEMNPRVSRSSALASKATGFPIAKIAAKLAVGFTLDELDNDITGVTPASFEPTIDYVVTKIPKFAFEKFPGSEPNLTTAMKSVGEAMSIGRTIHESMQKALASMESGLTGFDEIDISGFSADLPPDAPQNKAALIKAISQQTPDRLRTIAQAMRHGMNNDDIHGVTMFDPWFLDRIREIIETEENVRKNGLPLTEVGMRHLKMMGFTDARLATLTGRDEDNVRRARLNLGVQAVFKRIDTCAAEFEAQTPYMYSTYEAPMMGEVECEARPSDRKKVVILGGGPNRIGQGIEFDYCCCHACYALTDAGYETIMVNCNPETVSTDYDTSDRLYFEPLTFEHVMEILRVEQENGTLHGVIVQFGGQTPLKLANGLEAAGIPILGTTPDAIDLAEDRERFQQLVQKLGLKQPKNGIAHSDAEALAIAEDIGFPLVIRPSYVLGGRAMEIVRDMASLERYITSAVVVSGDSPVLLDSYLSGAVELDVDALCDGTDVHLAGIMQHIEEAGVHSGDSACSLPPYSLDQSIIDEVTKQTRALALALNVVGLMNIQFAVKDGEVYLIEVNPRASRTVPFVAKATDSAIASIAARIMAGEKLSAFPMRAPYPAQAAYSDVLPLGDPMTLADPNMPWFSVKEAVLPFARFPGVDTLLGPEMRSTGEVMGWDRDFPRAFLKAQMGAGTMLPRSGCAFLSIKDMDKTDDMLEAARILIGQGFTILATRGTATWLGSHDIPCQTVNKVYEGRPDITDMMKDGAVHLVMNTTEGAQAVEDSKSIRSIALYDKIPYFTTAAGSYAAALAIKAQAEDEIGVKSLQG</sequence>
<dbReference type="GO" id="GO:0006526">
    <property type="term" value="P:L-arginine biosynthetic process"/>
    <property type="evidence" value="ECO:0007669"/>
    <property type="project" value="UniProtKB-UniRule"/>
</dbReference>
<evidence type="ECO:0000256" key="8">
    <source>
        <dbReference type="ARBA" id="ARBA00022723"/>
    </source>
</evidence>
<dbReference type="SUPFAM" id="SSF52440">
    <property type="entry name" value="PreATP-grasp domain"/>
    <property type="match status" value="2"/>
</dbReference>
<feature type="binding site" evidence="19">
    <location>
        <position position="856"/>
    </location>
    <ligand>
        <name>Mg(2+)</name>
        <dbReference type="ChEBI" id="CHEBI:18420"/>
        <label>3</label>
    </ligand>
</feature>
<dbReference type="FunFam" id="1.10.1030.10:FF:000002">
    <property type="entry name" value="Carbamoyl-phosphate synthase large chain"/>
    <property type="match status" value="1"/>
</dbReference>
<evidence type="ECO:0000256" key="17">
    <source>
        <dbReference type="ARBA" id="ARBA00057223"/>
    </source>
</evidence>
<dbReference type="PRINTS" id="PR00098">
    <property type="entry name" value="CPSASE"/>
</dbReference>
<feature type="binding site" evidence="19">
    <location>
        <position position="311"/>
    </location>
    <ligand>
        <name>Mg(2+)</name>
        <dbReference type="ChEBI" id="CHEBI:18420"/>
        <label>1</label>
    </ligand>
</feature>
<dbReference type="InterPro" id="IPR005480">
    <property type="entry name" value="CPSase_lsu_oligo"/>
</dbReference>
<evidence type="ECO:0000256" key="15">
    <source>
        <dbReference type="ARBA" id="ARBA00047359"/>
    </source>
</evidence>
<feature type="binding site" evidence="19">
    <location>
        <position position="742"/>
    </location>
    <ligand>
        <name>ATP</name>
        <dbReference type="ChEBI" id="CHEBI:30616"/>
        <label>2</label>
    </ligand>
</feature>
<comment type="similarity">
    <text evidence="4 19">Belongs to the CarB family.</text>
</comment>
<feature type="binding site" evidence="19">
    <location>
        <position position="816"/>
    </location>
    <ligand>
        <name>ATP</name>
        <dbReference type="ChEBI" id="CHEBI:30616"/>
        <label>2</label>
    </ligand>
</feature>
<keyword evidence="5 19" id="KW-0055">Arginine biosynthesis</keyword>
<proteinExistence type="inferred from homology"/>
<comment type="catalytic activity">
    <reaction evidence="16 19">
        <text>hydrogencarbonate + L-glutamine + 2 ATP + H2O = carbamoyl phosphate + L-glutamate + 2 ADP + phosphate + 2 H(+)</text>
        <dbReference type="Rhea" id="RHEA:18633"/>
        <dbReference type="ChEBI" id="CHEBI:15377"/>
        <dbReference type="ChEBI" id="CHEBI:15378"/>
        <dbReference type="ChEBI" id="CHEBI:17544"/>
        <dbReference type="ChEBI" id="CHEBI:29985"/>
        <dbReference type="ChEBI" id="CHEBI:30616"/>
        <dbReference type="ChEBI" id="CHEBI:43474"/>
        <dbReference type="ChEBI" id="CHEBI:58228"/>
        <dbReference type="ChEBI" id="CHEBI:58359"/>
        <dbReference type="ChEBI" id="CHEBI:456216"/>
        <dbReference type="EC" id="6.3.5.5"/>
    </reaction>
</comment>
<comment type="subunit">
    <text evidence="18 19">Composed of two chains; the small (or glutamine) chain promotes the hydrolysis of glutamine to ammonia, which is used by the large (or ammonia) chain to synthesize carbamoyl phosphate. Tetramer of heterodimers (alpha,beta)4.</text>
</comment>
<dbReference type="Gene3D" id="3.40.50.1380">
    <property type="entry name" value="Methylglyoxal synthase-like domain"/>
    <property type="match status" value="1"/>
</dbReference>
<feature type="binding site" evidence="19">
    <location>
        <position position="311"/>
    </location>
    <ligand>
        <name>Mn(2+)</name>
        <dbReference type="ChEBI" id="CHEBI:29035"/>
        <label>2</label>
    </ligand>
</feature>
<evidence type="ECO:0000256" key="10">
    <source>
        <dbReference type="ARBA" id="ARBA00022741"/>
    </source>
</evidence>
<gene>
    <name evidence="19 22" type="primary">carB</name>
    <name evidence="22" type="ORF">GV827_08625</name>
</gene>
<dbReference type="Pfam" id="PF02786">
    <property type="entry name" value="CPSase_L_D2"/>
    <property type="match status" value="2"/>
</dbReference>
<dbReference type="GO" id="GO:0004087">
    <property type="term" value="F:carbamoyl-phosphate synthase (ammonia) activity"/>
    <property type="evidence" value="ECO:0007669"/>
    <property type="project" value="UniProtKB-EC"/>
</dbReference>
<evidence type="ECO:0000256" key="2">
    <source>
        <dbReference type="ARBA" id="ARBA00004812"/>
    </source>
</evidence>
<evidence type="ECO:0000259" key="20">
    <source>
        <dbReference type="PROSITE" id="PS50975"/>
    </source>
</evidence>
<feature type="binding site" evidence="19">
    <location>
        <position position="222"/>
    </location>
    <ligand>
        <name>ATP</name>
        <dbReference type="ChEBI" id="CHEBI:30616"/>
        <label>1</label>
    </ligand>
</feature>
<feature type="binding site" evidence="19">
    <location>
        <position position="813"/>
    </location>
    <ligand>
        <name>ATP</name>
        <dbReference type="ChEBI" id="CHEBI:30616"/>
        <label>2</label>
    </ligand>
</feature>
<dbReference type="Proteomes" id="UP000468591">
    <property type="component" value="Unassembled WGS sequence"/>
</dbReference>
<dbReference type="Gene3D" id="3.40.50.20">
    <property type="match status" value="2"/>
</dbReference>
<feature type="domain" description="ATP-grasp" evidence="20">
    <location>
        <begin position="133"/>
        <end position="340"/>
    </location>
</feature>
<comment type="cofactor">
    <cofactor evidence="1">
        <name>Mn(2+)</name>
        <dbReference type="ChEBI" id="CHEBI:29035"/>
    </cofactor>
</comment>
<dbReference type="EC" id="6.3.4.16" evidence="19"/>
<dbReference type="GO" id="GO:0046872">
    <property type="term" value="F:metal ion binding"/>
    <property type="evidence" value="ECO:0007669"/>
    <property type="project" value="UniProtKB-KW"/>
</dbReference>
<dbReference type="InterPro" id="IPR011761">
    <property type="entry name" value="ATP-grasp"/>
</dbReference>
<dbReference type="HAMAP" id="MF_01210_B">
    <property type="entry name" value="CPSase_L_chain_B"/>
    <property type="match status" value="1"/>
</dbReference>
<dbReference type="InterPro" id="IPR033937">
    <property type="entry name" value="MGS_CPS_CarB"/>
</dbReference>
<feature type="binding site" evidence="19">
    <location>
        <position position="188"/>
    </location>
    <ligand>
        <name>ATP</name>
        <dbReference type="ChEBI" id="CHEBI:30616"/>
        <label>1</label>
    </ligand>
</feature>
<dbReference type="GO" id="GO:0006541">
    <property type="term" value="P:glutamine metabolic process"/>
    <property type="evidence" value="ECO:0007669"/>
    <property type="project" value="TreeGrafter"/>
</dbReference>
<feature type="binding site" evidence="19">
    <location>
        <position position="313"/>
    </location>
    <ligand>
        <name>Mg(2+)</name>
        <dbReference type="ChEBI" id="CHEBI:18420"/>
        <label>2</label>
    </ligand>
</feature>
<comment type="caution">
    <text evidence="19">Lacks conserved residue(s) required for the propagation of feature annotation.</text>
</comment>
<dbReference type="EC" id="6.3.5.5" evidence="19"/>
<feature type="binding site" evidence="19">
    <location>
        <position position="815"/>
    </location>
    <ligand>
        <name>ATP</name>
        <dbReference type="ChEBI" id="CHEBI:30616"/>
        <label>2</label>
    </ligand>
</feature>
<dbReference type="PROSITE" id="PS00866">
    <property type="entry name" value="CPSASE_1"/>
    <property type="match status" value="1"/>
</dbReference>
<dbReference type="SUPFAM" id="SSF56059">
    <property type="entry name" value="Glutathione synthetase ATP-binding domain-like"/>
    <property type="match status" value="2"/>
</dbReference>
<keyword evidence="8" id="KW-0479">Metal-binding</keyword>
<dbReference type="PROSITE" id="PS51855">
    <property type="entry name" value="MGS"/>
    <property type="match status" value="1"/>
</dbReference>
<dbReference type="RefSeq" id="WP_164353387.1">
    <property type="nucleotide sequence ID" value="NZ_JAABNT010000004.1"/>
</dbReference>
<protein>
    <recommendedName>
        <fullName evidence="19">Carbamoyl phosphate synthase large chain</fullName>
        <ecNumber evidence="19">6.3.4.16</ecNumber>
        <ecNumber evidence="19">6.3.5.5</ecNumber>
    </recommendedName>
    <alternativeName>
        <fullName evidence="19">Carbamoyl phosphate synthetase ammonia chain</fullName>
    </alternativeName>
</protein>
<dbReference type="GO" id="GO:0005524">
    <property type="term" value="F:ATP binding"/>
    <property type="evidence" value="ECO:0007669"/>
    <property type="project" value="UniProtKB-UniRule"/>
</dbReference>
<evidence type="ECO:0000256" key="7">
    <source>
        <dbReference type="ARBA" id="ARBA00022605"/>
    </source>
</evidence>
<keyword evidence="7 19" id="KW-0028">Amino-acid biosynthesis</keyword>
<dbReference type="GO" id="GO:0044205">
    <property type="term" value="P:'de novo' UMP biosynthetic process"/>
    <property type="evidence" value="ECO:0007669"/>
    <property type="project" value="UniProtKB-UniRule"/>
</dbReference>
<dbReference type="InterPro" id="IPR013815">
    <property type="entry name" value="ATP_grasp_subdomain_1"/>
</dbReference>
<keyword evidence="11 19" id="KW-0067">ATP-binding</keyword>
<feature type="binding site" evidence="19">
    <location>
        <position position="856"/>
    </location>
    <ligand>
        <name>Mn(2+)</name>
        <dbReference type="ChEBI" id="CHEBI:29035"/>
        <label>3</label>
    </ligand>
</feature>
<feature type="binding site" evidence="19">
    <location>
        <position position="868"/>
    </location>
    <ligand>
        <name>Mn(2+)</name>
        <dbReference type="ChEBI" id="CHEBI:29035"/>
        <label>3</label>
    </ligand>
</feature>
<dbReference type="FunFam" id="3.40.50.20:FF:000001">
    <property type="entry name" value="Carbamoyl-phosphate synthase large chain"/>
    <property type="match status" value="1"/>
</dbReference>
<feature type="binding site" evidence="19">
    <location>
        <position position="856"/>
    </location>
    <ligand>
        <name>ATP</name>
        <dbReference type="ChEBI" id="CHEBI:30616"/>
        <label>2</label>
    </ligand>
</feature>
<evidence type="ECO:0000256" key="14">
    <source>
        <dbReference type="ARBA" id="ARBA00023211"/>
    </source>
</evidence>
<dbReference type="NCBIfam" id="NF009455">
    <property type="entry name" value="PRK12815.1"/>
    <property type="match status" value="1"/>
</dbReference>
<dbReference type="Pfam" id="PF25596">
    <property type="entry name" value="CPSase_L_D1"/>
    <property type="match status" value="2"/>
</dbReference>
<evidence type="ECO:0000256" key="9">
    <source>
        <dbReference type="ARBA" id="ARBA00022737"/>
    </source>
</evidence>
<comment type="pathway">
    <text evidence="3 19">Amino-acid biosynthesis; L-arginine biosynthesis; carbamoyl phosphate from bicarbonate: step 1/1.</text>
</comment>
<feature type="domain" description="ATP-grasp" evidence="20">
    <location>
        <begin position="706"/>
        <end position="897"/>
    </location>
</feature>
<feature type="binding site" evidence="19">
    <location>
        <position position="781"/>
    </location>
    <ligand>
        <name>ATP</name>
        <dbReference type="ChEBI" id="CHEBI:30616"/>
        <label>2</label>
    </ligand>
</feature>
<dbReference type="UniPathway" id="UPA00068">
    <property type="reaction ID" value="UER00171"/>
</dbReference>
<evidence type="ECO:0000256" key="5">
    <source>
        <dbReference type="ARBA" id="ARBA00022571"/>
    </source>
</evidence>
<keyword evidence="13 19" id="KW-0665">Pyrimidine biosynthesis</keyword>
<feature type="domain" description="MGS-like" evidence="21">
    <location>
        <begin position="985"/>
        <end position="1118"/>
    </location>
</feature>
<feature type="binding site" evidence="19">
    <location>
        <position position="220"/>
    </location>
    <ligand>
        <name>ATP</name>
        <dbReference type="ChEBI" id="CHEBI:30616"/>
        <label>1</label>
    </ligand>
</feature>
<evidence type="ECO:0000256" key="11">
    <source>
        <dbReference type="ARBA" id="ARBA00022840"/>
    </source>
</evidence>
<dbReference type="InterPro" id="IPR005479">
    <property type="entry name" value="CPAse_ATP-bd"/>
</dbReference>
<feature type="binding site" evidence="19">
    <location>
        <position position="788"/>
    </location>
    <ligand>
        <name>ATP</name>
        <dbReference type="ChEBI" id="CHEBI:30616"/>
        <label>2</label>
    </ligand>
</feature>
<dbReference type="GO" id="GO:0005737">
    <property type="term" value="C:cytoplasm"/>
    <property type="evidence" value="ECO:0007669"/>
    <property type="project" value="TreeGrafter"/>
</dbReference>
<feature type="binding site" evidence="19">
    <location>
        <position position="313"/>
    </location>
    <ligand>
        <name>Mn(2+)</name>
        <dbReference type="ChEBI" id="CHEBI:29035"/>
        <label>2</label>
    </ligand>
</feature>
<dbReference type="NCBIfam" id="NF003671">
    <property type="entry name" value="PRK05294.1"/>
    <property type="match status" value="1"/>
</dbReference>
<feature type="binding site" evidence="19">
    <location>
        <position position="297"/>
    </location>
    <ligand>
        <name>Mn(2+)</name>
        <dbReference type="ChEBI" id="CHEBI:29035"/>
        <label>1</label>
    </ligand>
</feature>
<feature type="binding site" evidence="19">
    <location>
        <position position="868"/>
    </location>
    <ligand>
        <name>Mn(2+)</name>
        <dbReference type="ChEBI" id="CHEBI:29035"/>
        <label>4</label>
    </ligand>
</feature>
<dbReference type="InterPro" id="IPR058047">
    <property type="entry name" value="CPSase_preATP-grasp"/>
</dbReference>
<evidence type="ECO:0000256" key="3">
    <source>
        <dbReference type="ARBA" id="ARBA00005077"/>
    </source>
</evidence>
<evidence type="ECO:0000256" key="4">
    <source>
        <dbReference type="ARBA" id="ARBA00009799"/>
    </source>
</evidence>
<feature type="binding site" evidence="19">
    <location>
        <position position="870"/>
    </location>
    <ligand>
        <name>Mn(2+)</name>
        <dbReference type="ChEBI" id="CHEBI:29035"/>
        <label>4</label>
    </ligand>
</feature>
<feature type="binding site" evidence="19">
    <location>
        <position position="311"/>
    </location>
    <ligand>
        <name>Mn(2+)</name>
        <dbReference type="ChEBI" id="CHEBI:29035"/>
        <label>1</label>
    </ligand>
</feature>
<dbReference type="HAMAP" id="MF_01210_A">
    <property type="entry name" value="CPSase_L_chain_A"/>
    <property type="match status" value="1"/>
</dbReference>
<dbReference type="InterPro" id="IPR016185">
    <property type="entry name" value="PreATP-grasp_dom_sf"/>
</dbReference>
<keyword evidence="14" id="KW-0464">Manganese</keyword>
<evidence type="ECO:0000256" key="19">
    <source>
        <dbReference type="HAMAP-Rule" id="MF_01210"/>
    </source>
</evidence>
<dbReference type="PROSITE" id="PS51257">
    <property type="entry name" value="PROKAR_LIPOPROTEIN"/>
    <property type="match status" value="1"/>
</dbReference>
<feature type="binding site" evidence="19">
    <location>
        <position position="311"/>
    </location>
    <ligand>
        <name>ATP</name>
        <dbReference type="ChEBI" id="CHEBI:30616"/>
        <label>1</label>
    </ligand>
</feature>
<dbReference type="AlphaFoldDB" id="A0A6P0CDK4"/>
<evidence type="ECO:0000256" key="6">
    <source>
        <dbReference type="ARBA" id="ARBA00022598"/>
    </source>
</evidence>
<comment type="catalytic activity">
    <reaction evidence="15 19">
        <text>hydrogencarbonate + NH4(+) + 2 ATP = carbamoyl phosphate + 2 ADP + phosphate + 2 H(+)</text>
        <dbReference type="Rhea" id="RHEA:18029"/>
        <dbReference type="ChEBI" id="CHEBI:15378"/>
        <dbReference type="ChEBI" id="CHEBI:17544"/>
        <dbReference type="ChEBI" id="CHEBI:28938"/>
        <dbReference type="ChEBI" id="CHEBI:30616"/>
        <dbReference type="ChEBI" id="CHEBI:43474"/>
        <dbReference type="ChEBI" id="CHEBI:58228"/>
        <dbReference type="ChEBI" id="CHEBI:456216"/>
        <dbReference type="EC" id="6.3.4.16"/>
    </reaction>
</comment>
<dbReference type="InterPro" id="IPR036897">
    <property type="entry name" value="CarbamoylP_synth_lsu_oligo_sf"/>
</dbReference>
<dbReference type="SUPFAM" id="SSF48108">
    <property type="entry name" value="Carbamoyl phosphate synthetase, large subunit connection domain"/>
    <property type="match status" value="1"/>
</dbReference>
<feature type="binding site" evidence="19">
    <location>
        <position position="311"/>
    </location>
    <ligand>
        <name>Mg(2+)</name>
        <dbReference type="ChEBI" id="CHEBI:18420"/>
        <label>2</label>
    </ligand>
</feature>
<feature type="binding site" evidence="19">
    <location>
        <position position="255"/>
    </location>
    <ligand>
        <name>ATP</name>
        <dbReference type="ChEBI" id="CHEBI:30616"/>
        <label>1</label>
    </ligand>
</feature>
<dbReference type="Pfam" id="PF02787">
    <property type="entry name" value="CPSase_L_D3"/>
    <property type="match status" value="1"/>
</dbReference>
<evidence type="ECO:0000259" key="21">
    <source>
        <dbReference type="PROSITE" id="PS51855"/>
    </source>
</evidence>
<feature type="binding site" evidence="19">
    <location>
        <position position="181"/>
    </location>
    <ligand>
        <name>ATP</name>
        <dbReference type="ChEBI" id="CHEBI:30616"/>
        <label>1</label>
    </ligand>
</feature>
<evidence type="ECO:0000313" key="22">
    <source>
        <dbReference type="EMBL" id="NEK22464.1"/>
    </source>
</evidence>
<dbReference type="FunFam" id="3.40.50.20:FF:000003">
    <property type="entry name" value="Carbamoyl-phosphate synthase large chain"/>
    <property type="match status" value="1"/>
</dbReference>
<dbReference type="SUPFAM" id="SSF52335">
    <property type="entry name" value="Methylglyoxal synthase-like"/>
    <property type="match status" value="1"/>
</dbReference>
<dbReference type="PANTHER" id="PTHR11405">
    <property type="entry name" value="CARBAMOYLTRANSFERASE FAMILY MEMBER"/>
    <property type="match status" value="1"/>
</dbReference>
<feature type="binding site" evidence="19">
    <location>
        <position position="868"/>
    </location>
    <ligand>
        <name>Mg(2+)</name>
        <dbReference type="ChEBI" id="CHEBI:18420"/>
        <label>3</label>
    </ligand>
</feature>
<feature type="binding site" evidence="19">
    <location>
        <position position="868"/>
    </location>
    <ligand>
        <name>ATP</name>
        <dbReference type="ChEBI" id="CHEBI:30616"/>
        <label>2</label>
    </ligand>
</feature>
<feature type="binding site" evidence="19">
    <location>
        <position position="870"/>
    </location>
    <ligand>
        <name>Mg(2+)</name>
        <dbReference type="ChEBI" id="CHEBI:18420"/>
        <label>4</label>
    </ligand>
</feature>
<dbReference type="FunFam" id="3.30.470.20:FF:000013">
    <property type="entry name" value="Carbamoyl-phosphate synthase large chain"/>
    <property type="match status" value="1"/>
</dbReference>
<dbReference type="Pfam" id="PF02142">
    <property type="entry name" value="MGS"/>
    <property type="match status" value="1"/>
</dbReference>
<evidence type="ECO:0000256" key="18">
    <source>
        <dbReference type="ARBA" id="ARBA00062056"/>
    </source>
</evidence>
<dbReference type="EMBL" id="JAABNT010000004">
    <property type="protein sequence ID" value="NEK22464.1"/>
    <property type="molecule type" value="Genomic_DNA"/>
</dbReference>
<keyword evidence="6 19" id="KW-0436">Ligase</keyword>
<dbReference type="SMART" id="SM01096">
    <property type="entry name" value="CPSase_L_D3"/>
    <property type="match status" value="1"/>
</dbReference>
<dbReference type="PROSITE" id="PS50975">
    <property type="entry name" value="ATP_GRASP"/>
    <property type="match status" value="2"/>
</dbReference>
<keyword evidence="12" id="KW-0460">Magnesium</keyword>
<dbReference type="FunFam" id="3.30.470.20:FF:000007">
    <property type="entry name" value="Carbamoyl-phosphate synthase large chain"/>
    <property type="match status" value="1"/>
</dbReference>
<dbReference type="Gene3D" id="3.30.1490.20">
    <property type="entry name" value="ATP-grasp fold, A domain"/>
    <property type="match status" value="1"/>
</dbReference>
<reference evidence="22 23" key="1">
    <citation type="submission" date="2020-01" db="EMBL/GenBank/DDBJ databases">
        <title>Sulfitobacter sediminilitoris sp. nov., isolated from a tidal flat.</title>
        <authorList>
            <person name="Park S."/>
            <person name="Yoon J.-H."/>
        </authorList>
    </citation>
    <scope>NUCLEOTIDE SEQUENCE [LARGE SCALE GENOMIC DNA]</scope>
    <source>
        <strain evidence="22 23">JBTF-M27</strain>
    </source>
</reference>
<keyword evidence="10 19" id="KW-0547">Nucleotide-binding</keyword>
<evidence type="ECO:0000256" key="12">
    <source>
        <dbReference type="ARBA" id="ARBA00022842"/>
    </source>
</evidence>
<feature type="binding site" evidence="19">
    <location>
        <position position="868"/>
    </location>
    <ligand>
        <name>Mg(2+)</name>
        <dbReference type="ChEBI" id="CHEBI:18420"/>
        <label>4</label>
    </ligand>
</feature>
<feature type="region of interest" description="Allosteric domain" evidence="19">
    <location>
        <begin position="985"/>
        <end position="1118"/>
    </location>
</feature>
<dbReference type="InterPro" id="IPR005483">
    <property type="entry name" value="CPSase_dom"/>
</dbReference>
<feature type="binding site" evidence="19">
    <location>
        <position position="297"/>
    </location>
    <ligand>
        <name>Mg(2+)</name>
        <dbReference type="ChEBI" id="CHEBI:18420"/>
        <label>1</label>
    </ligand>
</feature>
<dbReference type="UniPathway" id="UPA00070">
    <property type="reaction ID" value="UER00115"/>
</dbReference>
<feature type="binding site" evidence="19">
    <location>
        <position position="254"/>
    </location>
    <ligand>
        <name>ATP</name>
        <dbReference type="ChEBI" id="CHEBI:30616"/>
        <label>1</label>
    </ligand>
</feature>
<keyword evidence="23" id="KW-1185">Reference proteome</keyword>
<feature type="binding site" evidence="19">
    <location>
        <position position="129"/>
    </location>
    <ligand>
        <name>ATP</name>
        <dbReference type="ChEBI" id="CHEBI:30616"/>
        <label>1</label>
    </ligand>
</feature>
<feature type="binding site" evidence="19">
    <location>
        <position position="297"/>
    </location>
    <ligand>
        <name>ATP</name>
        <dbReference type="ChEBI" id="CHEBI:30616"/>
        <label>1</label>
    </ligand>
</feature>
<accession>A0A6P0CDK4</accession>
<dbReference type="PROSITE" id="PS00867">
    <property type="entry name" value="CPSASE_2"/>
    <property type="match status" value="2"/>
</dbReference>
<feature type="binding site" evidence="19">
    <location>
        <position position="253"/>
    </location>
    <ligand>
        <name>ATP</name>
        <dbReference type="ChEBI" id="CHEBI:30616"/>
        <label>1</label>
    </ligand>
</feature>
<dbReference type="Gene3D" id="1.10.1030.10">
    <property type="entry name" value="Carbamoyl-phosphate synthetase, large subunit oligomerisation domain"/>
    <property type="match status" value="1"/>
</dbReference>
<name>A0A6P0CDK4_9RHOB</name>
<organism evidence="22 23">
    <name type="scientific">Sulfitobacter sediminilitoris</name>
    <dbReference type="NCBI Taxonomy" id="2698830"/>
    <lineage>
        <taxon>Bacteria</taxon>
        <taxon>Pseudomonadati</taxon>
        <taxon>Pseudomonadota</taxon>
        <taxon>Alphaproteobacteria</taxon>
        <taxon>Rhodobacterales</taxon>
        <taxon>Roseobacteraceae</taxon>
        <taxon>Sulfitobacter</taxon>
    </lineage>
</organism>
<comment type="domain">
    <text evidence="19">The large subunit is composed of 2 ATP-grasp domains that are involved in binding the 2 ATP molecules needed for carbamoyl phosphate synthesis. The N-terminal ATP-grasp domain (referred to as the carboxyphosphate synthetic component) catalyzes the ATP-dependent phosphorylation of hydrogencarbonate to carboxyphosphate and the subsequent nucleophilic attack by ammonia to form a carbamate intermediate. The C-terminal ATP-grasp domain (referred to as the carbamoyl phosphate synthetic component) then catalyzes the phosphorylation of carbamate with the second ATP to form the end product carbamoyl phosphate. The reactive and unstable enzyme intermediates are sequentially channeled from one active site to the next through the interior of the protein over a distance of at least 96 A.</text>
</comment>
<evidence type="ECO:0000256" key="1">
    <source>
        <dbReference type="ARBA" id="ARBA00001936"/>
    </source>
</evidence>
<evidence type="ECO:0000313" key="23">
    <source>
        <dbReference type="Proteomes" id="UP000468591"/>
    </source>
</evidence>
<dbReference type="CDD" id="cd01424">
    <property type="entry name" value="MGS_CPS_II"/>
    <property type="match status" value="1"/>
</dbReference>
<feature type="binding site" evidence="19">
    <location>
        <position position="783"/>
    </location>
    <ligand>
        <name>ATP</name>
        <dbReference type="ChEBI" id="CHEBI:30616"/>
        <label>2</label>
    </ligand>
</feature>
<dbReference type="InterPro" id="IPR036914">
    <property type="entry name" value="MGS-like_dom_sf"/>
</dbReference>
<feature type="binding site" evidence="19">
    <location>
        <position position="187"/>
    </location>
    <ligand>
        <name>ATP</name>
        <dbReference type="ChEBI" id="CHEBI:30616"/>
        <label>1</label>
    </ligand>
</feature>
<keyword evidence="9 19" id="KW-0677">Repeat</keyword>
<dbReference type="SMART" id="SM00851">
    <property type="entry name" value="MGS"/>
    <property type="match status" value="1"/>
</dbReference>
<dbReference type="Gene3D" id="3.30.470.20">
    <property type="entry name" value="ATP-grasp fold, B domain"/>
    <property type="match status" value="2"/>
</dbReference>
<dbReference type="InterPro" id="IPR011607">
    <property type="entry name" value="MGS-like_dom"/>
</dbReference>
<comment type="caution">
    <text evidence="22">The sequence shown here is derived from an EMBL/GenBank/DDBJ whole genome shotgun (WGS) entry which is preliminary data.</text>
</comment>
<evidence type="ECO:0000256" key="16">
    <source>
        <dbReference type="ARBA" id="ARBA00048816"/>
    </source>
</evidence>
<feature type="binding site" evidence="19">
    <location>
        <position position="227"/>
    </location>
    <ligand>
        <name>ATP</name>
        <dbReference type="ChEBI" id="CHEBI:30616"/>
        <label>1</label>
    </ligand>
</feature>
<feature type="region of interest" description="Carboxyphosphate synthetic domain" evidence="19">
    <location>
        <begin position="1"/>
        <end position="414"/>
    </location>
</feature>
<comment type="function">
    <text evidence="17 19">Large subunit of the glutamine-dependent carbamoyl phosphate synthetase (CPSase). CPSase catalyzes the formation of carbamoyl phosphate from the ammonia moiety of glutamine, carbonate, and phosphate donated by ATP, constituting the first step of 2 biosynthetic pathways, one leading to arginine and/or urea and the other to pyrimidine nucleotides. The large subunit (synthetase) binds the substrates ammonia (free or transferred from glutamine from the small subunit), hydrogencarbonate and ATP and carries out an ATP-coupled ligase reaction, activating hydrogencarbonate by forming carboxy phosphate which reacts with ammonia to form carbamoyl phosphate.</text>
</comment>
<feature type="binding site" evidence="19">
    <location>
        <position position="814"/>
    </location>
    <ligand>
        <name>ATP</name>
        <dbReference type="ChEBI" id="CHEBI:30616"/>
        <label>2</label>
    </ligand>
</feature>
<dbReference type="PANTHER" id="PTHR11405:SF53">
    <property type="entry name" value="CARBAMOYL-PHOSPHATE SYNTHASE [AMMONIA], MITOCHONDRIAL"/>
    <property type="match status" value="1"/>
</dbReference>
<dbReference type="InterPro" id="IPR006275">
    <property type="entry name" value="CPSase_lsu"/>
</dbReference>
<dbReference type="GO" id="GO:0004088">
    <property type="term" value="F:carbamoyl-phosphate synthase (glutamine-hydrolyzing) activity"/>
    <property type="evidence" value="ECO:0007669"/>
    <property type="project" value="UniProtKB-UniRule"/>
</dbReference>
<dbReference type="NCBIfam" id="TIGR01369">
    <property type="entry name" value="CPSaseII_lrg"/>
    <property type="match status" value="1"/>
</dbReference>
<comment type="cofactor">
    <cofactor evidence="19">
        <name>Mg(2+)</name>
        <dbReference type="ChEBI" id="CHEBI:18420"/>
    </cofactor>
    <cofactor evidence="19">
        <name>Mn(2+)</name>
        <dbReference type="ChEBI" id="CHEBI:29035"/>
    </cofactor>
    <text evidence="19">Binds 4 Mg(2+) or Mn(2+) ions per subunit.</text>
</comment>
<comment type="pathway">
    <text evidence="2 19">Pyrimidine metabolism; UMP biosynthesis via de novo pathway; (S)-dihydroorotate from bicarbonate: step 1/3.</text>
</comment>